<reference evidence="2" key="1">
    <citation type="journal article" date="2023" name="PhytoFront">
        <title>Draft Genome Resources of Seven Strains of Tilletia horrida, Causal Agent of Kernel Smut of Rice.</title>
        <authorList>
            <person name="Khanal S."/>
            <person name="Antony Babu S."/>
            <person name="Zhou X.G."/>
        </authorList>
    </citation>
    <scope>NUCLEOTIDE SEQUENCE</scope>
    <source>
        <strain evidence="2">TX6</strain>
    </source>
</reference>
<keyword evidence="1" id="KW-0732">Signal</keyword>
<name>A0AAN6GHY3_9BASI</name>
<protein>
    <submittedName>
        <fullName evidence="2">Uncharacterized protein</fullName>
    </submittedName>
</protein>
<feature type="non-terminal residue" evidence="2">
    <location>
        <position position="1"/>
    </location>
</feature>
<feature type="signal peptide" evidence="1">
    <location>
        <begin position="1"/>
        <end position="23"/>
    </location>
</feature>
<proteinExistence type="predicted"/>
<keyword evidence="3" id="KW-1185">Reference proteome</keyword>
<accession>A0AAN6GHY3</accession>
<evidence type="ECO:0000313" key="2">
    <source>
        <dbReference type="EMBL" id="KAK0542042.1"/>
    </source>
</evidence>
<dbReference type="EMBL" id="JAPDMZ010000644">
    <property type="protein sequence ID" value="KAK0542042.1"/>
    <property type="molecule type" value="Genomic_DNA"/>
</dbReference>
<sequence length="252" mass="25538">LARKMRNFSLSLLLAGIIGLAAAQPSSVHELGLDSIFDRATSTGKYVGATCQTSAECYSKNCALVSSSTTVKQCQRQPAGGPCFENGNCLSRNCRASAGICITPSKTNGTCSSSKGCVSGLSCESGKCKAKAGSSCTNTGDCVYGSSCRNGVCGLALGPNRACNDASDCISNSCSIDNDCATDDGEPTPCEAISEYASNGVCGRYNVGHTCVYPGDCFSGICHSGVCAANSTVGVSTFILASALSFSKPSAC</sequence>
<evidence type="ECO:0000313" key="3">
    <source>
        <dbReference type="Proteomes" id="UP001176517"/>
    </source>
</evidence>
<dbReference type="AlphaFoldDB" id="A0AAN6GHY3"/>
<organism evidence="2 3">
    <name type="scientific">Tilletia horrida</name>
    <dbReference type="NCBI Taxonomy" id="155126"/>
    <lineage>
        <taxon>Eukaryota</taxon>
        <taxon>Fungi</taxon>
        <taxon>Dikarya</taxon>
        <taxon>Basidiomycota</taxon>
        <taxon>Ustilaginomycotina</taxon>
        <taxon>Exobasidiomycetes</taxon>
        <taxon>Tilletiales</taxon>
        <taxon>Tilletiaceae</taxon>
        <taxon>Tilletia</taxon>
    </lineage>
</organism>
<evidence type="ECO:0000256" key="1">
    <source>
        <dbReference type="SAM" id="SignalP"/>
    </source>
</evidence>
<feature type="chain" id="PRO_5042927700" evidence="1">
    <location>
        <begin position="24"/>
        <end position="252"/>
    </location>
</feature>
<comment type="caution">
    <text evidence="2">The sequence shown here is derived from an EMBL/GenBank/DDBJ whole genome shotgun (WGS) entry which is preliminary data.</text>
</comment>
<gene>
    <name evidence="2" type="ORF">OC846_006864</name>
</gene>
<dbReference type="Proteomes" id="UP001176517">
    <property type="component" value="Unassembled WGS sequence"/>
</dbReference>